<dbReference type="VEuPathDB" id="FungiDB:PLEOSDRAFT_1099068"/>
<dbReference type="Proteomes" id="UP000027073">
    <property type="component" value="Unassembled WGS sequence"/>
</dbReference>
<dbReference type="Gene3D" id="2.60.120.330">
    <property type="entry name" value="B-lactam Antibiotic, Isopenicillin N Synthase, Chain"/>
    <property type="match status" value="1"/>
</dbReference>
<dbReference type="Pfam" id="PF03171">
    <property type="entry name" value="2OG-FeII_Oxy"/>
    <property type="match status" value="1"/>
</dbReference>
<sequence>MPVLASSPYPAYPPFPEDVPTHPLLTIDYNLIKGGDEKEKDRLFVAATTAGFWYLKNHGLDEELDEMFNLGIQVMKAPLPELMKYEQGDSGLSAGYKAAGAYITDRTGGTDAVEFMNITQDDVFAWPKVVRCSYPSIVEASMESVIRPFSRKAIDLNLVCMDVLNDKLGFPPGKFRELHKVDALSTSEARIVRTPPPPPGGWNKNVALGAHTDFGSMSLVHNRLGGLQVYAKGSDKWQYVKPLPGHVVCNVGDTLNILSGGVLQSNLHRVALPPGAQSAFERCSVTYFTRPSDDVVLRALTEDSPFVAEAASKNNQETGMNFEPGVTAGQWVARRIKYVRVNNHKSPEDWFSARGTEHQPLIT</sequence>
<evidence type="ECO:0000313" key="4">
    <source>
        <dbReference type="Proteomes" id="UP000027073"/>
    </source>
</evidence>
<dbReference type="InterPro" id="IPR026992">
    <property type="entry name" value="DIOX_N"/>
</dbReference>
<dbReference type="InParanoid" id="A0A067PB15"/>
<evidence type="ECO:0000259" key="2">
    <source>
        <dbReference type="PROSITE" id="PS51471"/>
    </source>
</evidence>
<dbReference type="InterPro" id="IPR005123">
    <property type="entry name" value="Oxoglu/Fe-dep_dioxygenase_dom"/>
</dbReference>
<reference evidence="4" key="1">
    <citation type="journal article" date="2014" name="Proc. Natl. Acad. Sci. U.S.A.">
        <title>Extensive sampling of basidiomycete genomes demonstrates inadequacy of the white-rot/brown-rot paradigm for wood decay fungi.</title>
        <authorList>
            <person name="Riley R."/>
            <person name="Salamov A.A."/>
            <person name="Brown D.W."/>
            <person name="Nagy L.G."/>
            <person name="Floudas D."/>
            <person name="Held B.W."/>
            <person name="Levasseur A."/>
            <person name="Lombard V."/>
            <person name="Morin E."/>
            <person name="Otillar R."/>
            <person name="Lindquist E.A."/>
            <person name="Sun H."/>
            <person name="LaButti K.M."/>
            <person name="Schmutz J."/>
            <person name="Jabbour D."/>
            <person name="Luo H."/>
            <person name="Baker S.E."/>
            <person name="Pisabarro A.G."/>
            <person name="Walton J.D."/>
            <person name="Blanchette R.A."/>
            <person name="Henrissat B."/>
            <person name="Martin F."/>
            <person name="Cullen D."/>
            <person name="Hibbett D.S."/>
            <person name="Grigoriev I.V."/>
        </authorList>
    </citation>
    <scope>NUCLEOTIDE SEQUENCE [LARGE SCALE GENOMIC DNA]</scope>
    <source>
        <strain evidence="4">PC15</strain>
    </source>
</reference>
<feature type="domain" description="Fe2OG dioxygenase" evidence="2">
    <location>
        <begin position="185"/>
        <end position="291"/>
    </location>
</feature>
<evidence type="ECO:0000313" key="3">
    <source>
        <dbReference type="EMBL" id="KDQ33086.1"/>
    </source>
</evidence>
<accession>A0A067PB15</accession>
<gene>
    <name evidence="3" type="ORF">PLEOSDRAFT_1099068</name>
</gene>
<dbReference type="GO" id="GO:0046872">
    <property type="term" value="F:metal ion binding"/>
    <property type="evidence" value="ECO:0007669"/>
    <property type="project" value="UniProtKB-KW"/>
</dbReference>
<dbReference type="STRING" id="1137138.A0A067PB15"/>
<dbReference type="HOGENOM" id="CLU_010119_4_0_1"/>
<dbReference type="PROSITE" id="PS51471">
    <property type="entry name" value="FE2OG_OXY"/>
    <property type="match status" value="1"/>
</dbReference>
<dbReference type="AlphaFoldDB" id="A0A067PB15"/>
<dbReference type="GO" id="GO:0016491">
    <property type="term" value="F:oxidoreductase activity"/>
    <property type="evidence" value="ECO:0007669"/>
    <property type="project" value="UniProtKB-KW"/>
</dbReference>
<evidence type="ECO:0000256" key="1">
    <source>
        <dbReference type="RuleBase" id="RU003682"/>
    </source>
</evidence>
<dbReference type="PANTHER" id="PTHR47990">
    <property type="entry name" value="2-OXOGLUTARATE (2OG) AND FE(II)-DEPENDENT OXYGENASE SUPERFAMILY PROTEIN-RELATED"/>
    <property type="match status" value="1"/>
</dbReference>
<dbReference type="SUPFAM" id="SSF51197">
    <property type="entry name" value="Clavaminate synthase-like"/>
    <property type="match status" value="1"/>
</dbReference>
<dbReference type="OrthoDB" id="406156at2759"/>
<dbReference type="InterPro" id="IPR044861">
    <property type="entry name" value="IPNS-like_FE2OG_OXY"/>
</dbReference>
<proteinExistence type="inferred from homology"/>
<keyword evidence="1" id="KW-0408">Iron</keyword>
<keyword evidence="1" id="KW-0479">Metal-binding</keyword>
<name>A0A067PB15_PLEO1</name>
<dbReference type="InterPro" id="IPR050231">
    <property type="entry name" value="Iron_ascorbate_oxido_reductase"/>
</dbReference>
<dbReference type="InterPro" id="IPR027443">
    <property type="entry name" value="IPNS-like_sf"/>
</dbReference>
<dbReference type="Pfam" id="PF14226">
    <property type="entry name" value="DIOX_N"/>
    <property type="match status" value="1"/>
</dbReference>
<protein>
    <recommendedName>
        <fullName evidence="2">Fe2OG dioxygenase domain-containing protein</fullName>
    </recommendedName>
</protein>
<comment type="similarity">
    <text evidence="1">Belongs to the iron/ascorbate-dependent oxidoreductase family.</text>
</comment>
<dbReference type="EMBL" id="KL198004">
    <property type="protein sequence ID" value="KDQ33086.1"/>
    <property type="molecule type" value="Genomic_DNA"/>
</dbReference>
<keyword evidence="1" id="KW-0560">Oxidoreductase</keyword>
<organism evidence="3 4">
    <name type="scientific">Pleurotus ostreatus (strain PC15)</name>
    <name type="common">Oyster mushroom</name>
    <dbReference type="NCBI Taxonomy" id="1137138"/>
    <lineage>
        <taxon>Eukaryota</taxon>
        <taxon>Fungi</taxon>
        <taxon>Dikarya</taxon>
        <taxon>Basidiomycota</taxon>
        <taxon>Agaricomycotina</taxon>
        <taxon>Agaricomycetes</taxon>
        <taxon>Agaricomycetidae</taxon>
        <taxon>Agaricales</taxon>
        <taxon>Pleurotineae</taxon>
        <taxon>Pleurotaceae</taxon>
        <taxon>Pleurotus</taxon>
    </lineage>
</organism>